<evidence type="ECO:0000256" key="2">
    <source>
        <dbReference type="ARBA" id="ARBA00023157"/>
    </source>
</evidence>
<dbReference type="InterPro" id="IPR046524">
    <property type="entry name" value="DUF6701"/>
</dbReference>
<dbReference type="InterPro" id="IPR013320">
    <property type="entry name" value="ConA-like_dom_sf"/>
</dbReference>
<proteinExistence type="predicted"/>
<dbReference type="SUPFAM" id="SSF49899">
    <property type="entry name" value="Concanavalin A-like lectins/glucanases"/>
    <property type="match status" value="2"/>
</dbReference>
<evidence type="ECO:0000313" key="4">
    <source>
        <dbReference type="EMBL" id="EAR28714.1"/>
    </source>
</evidence>
<dbReference type="InterPro" id="IPR006558">
    <property type="entry name" value="LamG-like"/>
</dbReference>
<evidence type="ECO:0000259" key="3">
    <source>
        <dbReference type="SMART" id="SM00560"/>
    </source>
</evidence>
<feature type="domain" description="LamG-like jellyroll fold" evidence="3">
    <location>
        <begin position="541"/>
        <end position="680"/>
    </location>
</feature>
<reference evidence="4 5" key="1">
    <citation type="submission" date="2006-02" db="EMBL/GenBank/DDBJ databases">
        <authorList>
            <person name="Moran M.A."/>
            <person name="Kjelleberg S."/>
            <person name="Egan S."/>
            <person name="Saunders N."/>
            <person name="Thomas T."/>
            <person name="Ferriera S."/>
            <person name="Johnson J."/>
            <person name="Kravitz S."/>
            <person name="Halpern A."/>
            <person name="Remington K."/>
            <person name="Beeson K."/>
            <person name="Tran B."/>
            <person name="Rogers Y.-H."/>
            <person name="Friedman R."/>
            <person name="Venter J.C."/>
        </authorList>
    </citation>
    <scope>NUCLEOTIDE SEQUENCE [LARGE SCALE GENOMIC DNA]</scope>
    <source>
        <strain evidence="4 5">D2</strain>
    </source>
</reference>
<dbReference type="PANTHER" id="PTHR42535:SF2">
    <property type="entry name" value="CHROMOSOME UNDETERMINED SCAFFOLD_146, WHOLE GENOME SHOTGUN SEQUENCE"/>
    <property type="match status" value="1"/>
</dbReference>
<dbReference type="Pfam" id="PF20419">
    <property type="entry name" value="DUF6701"/>
    <property type="match status" value="1"/>
</dbReference>
<dbReference type="eggNOG" id="COG3420">
    <property type="taxonomic scope" value="Bacteria"/>
</dbReference>
<dbReference type="Pfam" id="PF13385">
    <property type="entry name" value="Laminin_G_3"/>
    <property type="match status" value="2"/>
</dbReference>
<dbReference type="STRING" id="87626.PTD2_06719"/>
<name>A4C7Z9_9GAMM</name>
<dbReference type="Proteomes" id="UP000006201">
    <property type="component" value="Unassembled WGS sequence"/>
</dbReference>
<sequence length="1395" mass="151518">MKLKHLIKNILIISTFFICYVVEALPQCAALFPGNLATFNNSQIKFDDGADLNYPSAGRLITSVVSKTSQRPKCPSPYNCYASGTNAISSSEAAGIPSNFKTVTGTTIPAVLNGEYYFDQQILDFSSTTSYQVTGPTRIFLRWSFNSSTKAQLRVLTSNISYSAGAYLVVYVDGTVLTGTSTYFKGFIYATEEVQLGSVSTIDGGVTAGGNITVGDGFVANQLAVPSSAPGVCGSGHGGGIANAHYPLDFCFDVISSNVYDLINNYLGIAHNTAENSNGKINYSADFSANSISDYLEFTDFSMWQGKSSFALSMWLDFDPARALQTVFSATSSSGAAEFTVELRKWNNNNLFYPQISFKGYQFWFNYPISSSGWQHLTVSVEQRNVCVYINGGSSECVDFGSGTGTLSLNKMVLGQKIQGSGFTANQDYLGLVDEVVFFDSSLSLAEANTVYNNQNSGKSYNGGPAHTAPDCLIGWYRFENNLDDSSTELVNNLTGTGNVAFNYFNPDPAYGVTPNSTCRYLDLDGQSYAKVNDTGDYNQEKITVSAWIYPTRTQTELQAIVSKDEHFEFHLNNQRRLYWWWTNSSRNPETLTSNQQIPLNQWTHVAVTYKAGAQRMYINGVLDNSSSFNNGLFDTPCDFYIGIDTATSSANTCGGVINGRRFTGKIDEVKIYASALDLAEVQADMTRVHYCTLPPPIDHYRLELADNLGLTCQAESMQIKACADASCSSFYSQGVTGTLNVTPNTAATWSPSNNLNFTGSQSLSLNYIQPDTVQYSLSNASPNVPLRCFIGGSEVALSACKTTFKDSGFVFTDALGNAIANQVAAVPFTSYLKAVEKNTTTGACQTALTGPQTVELKYTCQTPNACSSDAAMQFSVNSQPILSNSFSNVSLNFDPSNNNLAALNNIYPDAGLINLQAQKSVTNGALLQGASDPFTVRPDRFEIILDEDNHSPTDPSYAVDENGSVFKKTKQGFPITINAVNRSGLITTNFRSSDLAANTLLFTHQLQAPSAAQGGVSGQFSPAASALVFNQGQSQFNGSWDEVGIIGLSIEAPAGSYQGHQESFSGSLNNIGRFVPAAFLLKESNVASACSASFSYLEQPFNSSFVLHAVNDATDINAVTQNYFAGFAKAQIETQIENNQVGLNAAGVPNYQAHSTFKNAANQHRLVDKAMMGTWVNGIYDFSRDDFMLKRNDAPDGPFTDVDFVLSAVDGITALANLNENPEQNNLTEPCGPAASSICTGVRLNLDAKVFRYGRYELEDTYGSAFNSIQVPLKAQYWAQTQWLLSADDSCSQYQQSLTQITPLSPTLSFSMQGSGAAPYSLVSGKYNYELGQGLVVEPLSQEQTGMFNIEYSATPTWLQFDWLGDGSQLNPRANIQFGRFRGNDRVIYWRESN</sequence>
<dbReference type="RefSeq" id="WP_009837976.1">
    <property type="nucleotide sequence ID" value="NZ_AAOH01000003.1"/>
</dbReference>
<evidence type="ECO:0000313" key="5">
    <source>
        <dbReference type="Proteomes" id="UP000006201"/>
    </source>
</evidence>
<keyword evidence="2" id="KW-1015">Disulfide bond</keyword>
<organism evidence="4 5">
    <name type="scientific">Pseudoalteromonas tunicata D2</name>
    <dbReference type="NCBI Taxonomy" id="87626"/>
    <lineage>
        <taxon>Bacteria</taxon>
        <taxon>Pseudomonadati</taxon>
        <taxon>Pseudomonadota</taxon>
        <taxon>Gammaproteobacteria</taxon>
        <taxon>Alteromonadales</taxon>
        <taxon>Pseudoalteromonadaceae</taxon>
        <taxon>Pseudoalteromonas</taxon>
    </lineage>
</organism>
<evidence type="ECO:0000256" key="1">
    <source>
        <dbReference type="ARBA" id="ARBA00022729"/>
    </source>
</evidence>
<keyword evidence="5" id="KW-1185">Reference proteome</keyword>
<comment type="caution">
    <text evidence="4">The sequence shown here is derived from an EMBL/GenBank/DDBJ whole genome shotgun (WGS) entry which is preliminary data.</text>
</comment>
<protein>
    <submittedName>
        <fullName evidence="4">Putative Mannose-sensitive agglutinin (MSHA) biogenesis protein MshQ (Pilus type IV)</fullName>
    </submittedName>
</protein>
<dbReference type="EMBL" id="AAOH01000003">
    <property type="protein sequence ID" value="EAR28714.1"/>
    <property type="molecule type" value="Genomic_DNA"/>
</dbReference>
<dbReference type="HOGENOM" id="CLU_254659_0_0_6"/>
<gene>
    <name evidence="4" type="ORF">PTD2_06719</name>
</gene>
<dbReference type="Gene3D" id="2.60.120.200">
    <property type="match status" value="2"/>
</dbReference>
<accession>A4C7Z9</accession>
<keyword evidence="1" id="KW-0732">Signal</keyword>
<dbReference type="SMART" id="SM00560">
    <property type="entry name" value="LamGL"/>
    <property type="match status" value="1"/>
</dbReference>
<dbReference type="PANTHER" id="PTHR42535">
    <property type="entry name" value="OOKINETE PROTEIN, PUTATIVE-RELATED"/>
    <property type="match status" value="1"/>
</dbReference>